<accession>A0A889IW30</accession>
<dbReference type="InterPro" id="IPR000358">
    <property type="entry name" value="RNR_small_fam"/>
</dbReference>
<dbReference type="InterPro" id="IPR030475">
    <property type="entry name" value="RNR_small_AS"/>
</dbReference>
<evidence type="ECO:0000256" key="6">
    <source>
        <dbReference type="ARBA" id="ARBA00023004"/>
    </source>
</evidence>
<evidence type="ECO:0000256" key="1">
    <source>
        <dbReference type="ARBA" id="ARBA00001962"/>
    </source>
</evidence>
<dbReference type="PANTHER" id="PTHR23409">
    <property type="entry name" value="RIBONUCLEOSIDE-DIPHOSPHATE REDUCTASE SMALL CHAIN"/>
    <property type="match status" value="1"/>
</dbReference>
<gene>
    <name evidence="8" type="primary">ORF60</name>
</gene>
<dbReference type="InterPro" id="IPR009078">
    <property type="entry name" value="Ferritin-like_SF"/>
</dbReference>
<dbReference type="GO" id="GO:0004748">
    <property type="term" value="F:ribonucleoside-diphosphate reductase activity, thioredoxin disulfide as acceptor"/>
    <property type="evidence" value="ECO:0007669"/>
    <property type="project" value="UniProtKB-EC"/>
</dbReference>
<proteinExistence type="inferred from homology"/>
<feature type="transmembrane region" description="Helical" evidence="7">
    <location>
        <begin position="159"/>
        <end position="180"/>
    </location>
</feature>
<evidence type="ECO:0000256" key="2">
    <source>
        <dbReference type="ARBA" id="ARBA00009303"/>
    </source>
</evidence>
<organism evidence="8">
    <name type="scientific">Otarine gammaherpesvirus 4</name>
    <dbReference type="NCBI Taxonomy" id="2801541"/>
    <lineage>
        <taxon>Viruses</taxon>
        <taxon>Duplodnaviria</taxon>
        <taxon>Heunggongvirae</taxon>
        <taxon>Peploviricota</taxon>
        <taxon>Herviviricetes</taxon>
        <taxon>Herpesvirales</taxon>
        <taxon>Orthoherpesviridae</taxon>
        <taxon>Gammaherpesvirinae</taxon>
    </lineage>
</organism>
<dbReference type="InterPro" id="IPR033909">
    <property type="entry name" value="RNR_small"/>
</dbReference>
<dbReference type="Gene3D" id="1.10.620.20">
    <property type="entry name" value="Ribonucleotide Reductase, subunit A"/>
    <property type="match status" value="1"/>
</dbReference>
<comment type="cofactor">
    <cofactor evidence="1">
        <name>Fe cation</name>
        <dbReference type="ChEBI" id="CHEBI:24875"/>
    </cofactor>
</comment>
<keyword evidence="7" id="KW-0812">Transmembrane</keyword>
<sequence length="314" mass="35859">MINKRSCVTMDCVRKFLYACDHEGFHKLTLETFQNRWLPSHINLTHDVRNLVELCPRDIEFYKFLFTFLGMAEGLVNFNITELLSHFSGHDFQHYYAEQVAMENVHAKTYANILNLFFHGNVGDTYAYAESVLADEALDAKIKWLNGRVHKADSRAEKVLIFLLVEGIFFTSSFYSIAVLRARGIMPGVCMANDYISRDEMMHMRAAAVLYKTMVPDVEKPPTVWIYNLFREAVNVEHQFIAAKGEGVTLVNVSDIRQYLEAMADRILANIGLSALYGTEPPRACPLSYMGCVKNINFFERESTDYSAAIVNDL</sequence>
<dbReference type="CDD" id="cd01049">
    <property type="entry name" value="RNRR2"/>
    <property type="match status" value="1"/>
</dbReference>
<dbReference type="GO" id="GO:0046872">
    <property type="term" value="F:metal ion binding"/>
    <property type="evidence" value="ECO:0007669"/>
    <property type="project" value="UniProtKB-KW"/>
</dbReference>
<dbReference type="EC" id="1.17.4.1" evidence="3"/>
<dbReference type="UniPathway" id="UPA00326"/>
<keyword evidence="6" id="KW-0408">Iron</keyword>
<evidence type="ECO:0000256" key="3">
    <source>
        <dbReference type="ARBA" id="ARBA00012274"/>
    </source>
</evidence>
<dbReference type="InterPro" id="IPR012348">
    <property type="entry name" value="RNR-like"/>
</dbReference>
<name>A0A889IW30_9GAMA</name>
<comment type="similarity">
    <text evidence="2">Belongs to the ribonucleoside diphosphate reductase small chain family.</text>
</comment>
<evidence type="ECO:0000256" key="5">
    <source>
        <dbReference type="ARBA" id="ARBA00023002"/>
    </source>
</evidence>
<reference evidence="8" key="1">
    <citation type="submission" date="2019-10" db="EMBL/GenBank/DDBJ databases">
        <title>Otarine herpesvirus 4 in Northern fur seal genital swab.</title>
        <authorList>
            <person name="Deming A.C."/>
            <person name="Wellehan J.F.X."/>
            <person name="Gulland F.M.D."/>
        </authorList>
    </citation>
    <scope>NUCLEOTIDE SEQUENCE</scope>
    <source>
        <strain evidence="8">Cu11-001</strain>
    </source>
</reference>
<dbReference type="EMBL" id="MN545487">
    <property type="protein sequence ID" value="QRE02540.1"/>
    <property type="molecule type" value="Genomic_DNA"/>
</dbReference>
<dbReference type="PANTHER" id="PTHR23409:SF18">
    <property type="entry name" value="RIBONUCLEOSIDE-DIPHOSPHATE REDUCTASE SUBUNIT M2"/>
    <property type="match status" value="1"/>
</dbReference>
<keyword evidence="7" id="KW-1133">Transmembrane helix</keyword>
<dbReference type="PROSITE" id="PS00368">
    <property type="entry name" value="RIBORED_SMALL"/>
    <property type="match status" value="1"/>
</dbReference>
<dbReference type="SUPFAM" id="SSF47240">
    <property type="entry name" value="Ferritin-like"/>
    <property type="match status" value="1"/>
</dbReference>
<evidence type="ECO:0000256" key="7">
    <source>
        <dbReference type="SAM" id="Phobius"/>
    </source>
</evidence>
<keyword evidence="4" id="KW-0479">Metal-binding</keyword>
<dbReference type="GO" id="GO:0009263">
    <property type="term" value="P:deoxyribonucleotide biosynthetic process"/>
    <property type="evidence" value="ECO:0007669"/>
    <property type="project" value="InterPro"/>
</dbReference>
<dbReference type="Pfam" id="PF00268">
    <property type="entry name" value="Ribonuc_red_sm"/>
    <property type="match status" value="1"/>
</dbReference>
<evidence type="ECO:0000256" key="4">
    <source>
        <dbReference type="ARBA" id="ARBA00022723"/>
    </source>
</evidence>
<keyword evidence="7" id="KW-0472">Membrane</keyword>
<evidence type="ECO:0000313" key="8">
    <source>
        <dbReference type="EMBL" id="QRE02540.1"/>
    </source>
</evidence>
<protein>
    <recommendedName>
        <fullName evidence="3">ribonucleoside-diphosphate reductase</fullName>
        <ecNumber evidence="3">1.17.4.1</ecNumber>
    </recommendedName>
</protein>
<keyword evidence="5" id="KW-0560">Oxidoreductase</keyword>